<dbReference type="GO" id="GO:0005743">
    <property type="term" value="C:mitochondrial inner membrane"/>
    <property type="evidence" value="ECO:0007669"/>
    <property type="project" value="UniProtKB-SubCell"/>
</dbReference>
<dbReference type="InterPro" id="IPR007379">
    <property type="entry name" value="Tim44-like_dom"/>
</dbReference>
<reference evidence="8" key="1">
    <citation type="submission" date="2021-01" db="EMBL/GenBank/DDBJ databases">
        <title>Adiantum capillus-veneris genome.</title>
        <authorList>
            <person name="Fang Y."/>
            <person name="Liao Q."/>
        </authorList>
    </citation>
    <scope>NUCLEOTIDE SEQUENCE</scope>
    <source>
        <strain evidence="8">H3</strain>
        <tissue evidence="8">Leaf</tissue>
    </source>
</reference>
<dbReference type="InterPro" id="IPR039544">
    <property type="entry name" value="Tim44-like"/>
</dbReference>
<dbReference type="PANTHER" id="PTHR10721">
    <property type="entry name" value="MITOCHONDRIAL IMPORT INNER MEMBRANE TRANSLOCASE SUBUNIT TIM44"/>
    <property type="match status" value="1"/>
</dbReference>
<sequence>MSTTSRLVRSSPRLLTYLRVLCHPSHTQFQAHKYDTLLFRPNTTSIRHMGIFKGFSDALKGELKNNPELQKSVEQFKEKAVDFRDRTKEATNQIYKQADGVGSYARQASAVVREQVNNAKGKVIGAAAQARESFTGFKFTGRREASESASVANAESSKNESSKVGPQWVFMRFQPFLSYVSAALDKVTGAKVFGLLRKGYYALLDELTVTSSKRRIKTNHSAAPTVERSTRTDLIPVVKKQTEWEKRWDSWKDKIRANPVYKRVRGVKEHPVIAKSQEIAEDIRERWETSDSPVVHKIQDLNDSLFGETATAVAVKEIRQRDPLFSFPDFLVEVQESTRPVLQAYLKGDLKELQKRCSREVVDRCRAERTAYESQGIFMDNKILHISDVEVKETKLLGNTPIIIVGFRTQQIYCVRDKHGKITQGAKDDIQTVFYAWAMQQVVPEDYQDGLLYPYWQLREMQQLGIKSII</sequence>
<gene>
    <name evidence="8" type="ORF">GOP47_0015701</name>
</gene>
<keyword evidence="3" id="KW-0999">Mitochondrion inner membrane</keyword>
<dbReference type="GO" id="GO:0030150">
    <property type="term" value="P:protein import into mitochondrial matrix"/>
    <property type="evidence" value="ECO:0007669"/>
    <property type="project" value="TreeGrafter"/>
</dbReference>
<organism evidence="8 9">
    <name type="scientific">Adiantum capillus-veneris</name>
    <name type="common">Maidenhair fern</name>
    <dbReference type="NCBI Taxonomy" id="13818"/>
    <lineage>
        <taxon>Eukaryota</taxon>
        <taxon>Viridiplantae</taxon>
        <taxon>Streptophyta</taxon>
        <taxon>Embryophyta</taxon>
        <taxon>Tracheophyta</taxon>
        <taxon>Polypodiopsida</taxon>
        <taxon>Polypodiidae</taxon>
        <taxon>Polypodiales</taxon>
        <taxon>Pteridineae</taxon>
        <taxon>Pteridaceae</taxon>
        <taxon>Vittarioideae</taxon>
        <taxon>Adiantum</taxon>
    </lineage>
</organism>
<accession>A0A9D4ZDG2</accession>
<dbReference type="Proteomes" id="UP000886520">
    <property type="component" value="Chromosome 15"/>
</dbReference>
<dbReference type="InterPro" id="IPR032710">
    <property type="entry name" value="NTF2-like_dom_sf"/>
</dbReference>
<name>A0A9D4ZDG2_ADICA</name>
<evidence type="ECO:0000259" key="7">
    <source>
        <dbReference type="SMART" id="SM00978"/>
    </source>
</evidence>
<evidence type="ECO:0000256" key="3">
    <source>
        <dbReference type="ARBA" id="ARBA00022792"/>
    </source>
</evidence>
<dbReference type="SMART" id="SM00978">
    <property type="entry name" value="Tim44"/>
    <property type="match status" value="1"/>
</dbReference>
<dbReference type="PANTHER" id="PTHR10721:SF1">
    <property type="entry name" value="MITOCHONDRIAL IMPORT INNER MEMBRANE TRANSLOCASE SUBUNIT TIM44"/>
    <property type="match status" value="1"/>
</dbReference>
<proteinExistence type="inferred from homology"/>
<dbReference type="Gene3D" id="3.10.450.240">
    <property type="match status" value="1"/>
</dbReference>
<comment type="subcellular location">
    <subcellularLocation>
        <location evidence="1">Mitochondrion inner membrane</location>
    </subcellularLocation>
</comment>
<dbReference type="OrthoDB" id="10265990at2759"/>
<dbReference type="SUPFAM" id="SSF54427">
    <property type="entry name" value="NTF2-like"/>
    <property type="match status" value="1"/>
</dbReference>
<dbReference type="Pfam" id="PF04280">
    <property type="entry name" value="Tim44"/>
    <property type="match status" value="1"/>
</dbReference>
<evidence type="ECO:0000256" key="5">
    <source>
        <dbReference type="ARBA" id="ARBA00023128"/>
    </source>
</evidence>
<keyword evidence="5" id="KW-0496">Mitochondrion</keyword>
<keyword evidence="6" id="KW-0472">Membrane</keyword>
<dbReference type="EMBL" id="JABFUD020000015">
    <property type="protein sequence ID" value="KAI5069400.1"/>
    <property type="molecule type" value="Genomic_DNA"/>
</dbReference>
<evidence type="ECO:0000256" key="2">
    <source>
        <dbReference type="ARBA" id="ARBA00009597"/>
    </source>
</evidence>
<evidence type="ECO:0000256" key="1">
    <source>
        <dbReference type="ARBA" id="ARBA00004273"/>
    </source>
</evidence>
<comment type="caution">
    <text evidence="8">The sequence shown here is derived from an EMBL/GenBank/DDBJ whole genome shotgun (WGS) entry which is preliminary data.</text>
</comment>
<evidence type="ECO:0000256" key="4">
    <source>
        <dbReference type="ARBA" id="ARBA00022946"/>
    </source>
</evidence>
<protein>
    <recommendedName>
        <fullName evidence="7">Tim44-like domain-containing protein</fullName>
    </recommendedName>
</protein>
<evidence type="ECO:0000313" key="8">
    <source>
        <dbReference type="EMBL" id="KAI5069400.1"/>
    </source>
</evidence>
<keyword evidence="4" id="KW-0809">Transit peptide</keyword>
<dbReference type="AlphaFoldDB" id="A0A9D4ZDG2"/>
<dbReference type="GO" id="GO:0051087">
    <property type="term" value="F:protein-folding chaperone binding"/>
    <property type="evidence" value="ECO:0007669"/>
    <property type="project" value="TreeGrafter"/>
</dbReference>
<comment type="similarity">
    <text evidence="2">Belongs to the Tim44 family.</text>
</comment>
<feature type="domain" description="Tim44-like" evidence="7">
    <location>
        <begin position="311"/>
        <end position="463"/>
    </location>
</feature>
<evidence type="ECO:0000256" key="6">
    <source>
        <dbReference type="ARBA" id="ARBA00023136"/>
    </source>
</evidence>
<keyword evidence="9" id="KW-1185">Reference proteome</keyword>
<evidence type="ECO:0000313" key="9">
    <source>
        <dbReference type="Proteomes" id="UP000886520"/>
    </source>
</evidence>